<gene>
    <name evidence="1" type="ORF">OEIGOIKO_05949</name>
</gene>
<sequence>MIDPDPSPNREILTRLMRTCGRDGVLHVRTSGGSDAALDILRTEGNAMTAPVPGPTRKDIQITGIRRHIAECVTSVKSVPCGARSNAWDSGLHLDVWIRAHADEYEHKKFVKRTEEPVNVYTKPAGEQP</sequence>
<proteinExistence type="predicted"/>
<comment type="caution">
    <text evidence="1">The sequence shown here is derived from an EMBL/GenBank/DDBJ whole genome shotgun (WGS) entry which is preliminary data.</text>
</comment>
<dbReference type="AlphaFoldDB" id="A0A7U9Q048"/>
<dbReference type="EMBL" id="BHZC01000001">
    <property type="protein sequence ID" value="GCD38138.1"/>
    <property type="molecule type" value="Genomic_DNA"/>
</dbReference>
<evidence type="ECO:0000313" key="1">
    <source>
        <dbReference type="EMBL" id="GCD38138.1"/>
    </source>
</evidence>
<dbReference type="GeneID" id="95627049"/>
<evidence type="ECO:0000313" key="2">
    <source>
        <dbReference type="Proteomes" id="UP000287830"/>
    </source>
</evidence>
<organism evidence="1 2">
    <name type="scientific">Streptomyces chrestomyceticus JCM 4735</name>
    <dbReference type="NCBI Taxonomy" id="1306181"/>
    <lineage>
        <taxon>Bacteria</taxon>
        <taxon>Bacillati</taxon>
        <taxon>Actinomycetota</taxon>
        <taxon>Actinomycetes</taxon>
        <taxon>Kitasatosporales</taxon>
        <taxon>Streptomycetaceae</taxon>
        <taxon>Streptomyces</taxon>
    </lineage>
</organism>
<dbReference type="RefSeq" id="WP_244955393.1">
    <property type="nucleotide sequence ID" value="NZ_BHZC01000001.1"/>
</dbReference>
<dbReference type="Proteomes" id="UP000287830">
    <property type="component" value="Unassembled WGS sequence"/>
</dbReference>
<name>A0A7U9Q048_9ACTN</name>
<reference evidence="1 2" key="1">
    <citation type="submission" date="2018-11" db="EMBL/GenBank/DDBJ databases">
        <title>Whole genome sequence of Streptomyces chrestomyceticus NBRC 13444(T).</title>
        <authorList>
            <person name="Komaki H."/>
            <person name="Tamura T."/>
        </authorList>
    </citation>
    <scope>NUCLEOTIDE SEQUENCE [LARGE SCALE GENOMIC DNA]</scope>
    <source>
        <strain evidence="1 2">NBRC 13444</strain>
    </source>
</reference>
<accession>A0A7U9Q048</accession>
<protein>
    <submittedName>
        <fullName evidence="1">Uncharacterized protein</fullName>
    </submittedName>
</protein>